<reference evidence="1" key="1">
    <citation type="submission" date="2025-08" db="UniProtKB">
        <authorList>
            <consortium name="Ensembl"/>
        </authorList>
    </citation>
    <scope>IDENTIFICATION</scope>
</reference>
<keyword evidence="2" id="KW-1185">Reference proteome</keyword>
<reference evidence="1" key="2">
    <citation type="submission" date="2025-09" db="UniProtKB">
        <authorList>
            <consortium name="Ensembl"/>
        </authorList>
    </citation>
    <scope>IDENTIFICATION</scope>
</reference>
<accession>A0A3Q3W4Q5</accession>
<dbReference type="Ensembl" id="ENSMMOT00000009315.1">
    <property type="protein sequence ID" value="ENSMMOP00000009153.1"/>
    <property type="gene ID" value="ENSMMOG00000007076.1"/>
</dbReference>
<proteinExistence type="predicted"/>
<dbReference type="AlphaFoldDB" id="A0A3Q3W4Q5"/>
<evidence type="ECO:0000313" key="2">
    <source>
        <dbReference type="Proteomes" id="UP000261620"/>
    </source>
</evidence>
<organism evidence="1 2">
    <name type="scientific">Mola mola</name>
    <name type="common">Ocean sunfish</name>
    <name type="synonym">Tetraodon mola</name>
    <dbReference type="NCBI Taxonomy" id="94237"/>
    <lineage>
        <taxon>Eukaryota</taxon>
        <taxon>Metazoa</taxon>
        <taxon>Chordata</taxon>
        <taxon>Craniata</taxon>
        <taxon>Vertebrata</taxon>
        <taxon>Euteleostomi</taxon>
        <taxon>Actinopterygii</taxon>
        <taxon>Neopterygii</taxon>
        <taxon>Teleostei</taxon>
        <taxon>Neoteleostei</taxon>
        <taxon>Acanthomorphata</taxon>
        <taxon>Eupercaria</taxon>
        <taxon>Tetraodontiformes</taxon>
        <taxon>Molidae</taxon>
        <taxon>Mola</taxon>
    </lineage>
</organism>
<name>A0A3Q3W4Q5_MOLML</name>
<dbReference type="Proteomes" id="UP000261620">
    <property type="component" value="Unplaced"/>
</dbReference>
<evidence type="ECO:0000313" key="1">
    <source>
        <dbReference type="Ensembl" id="ENSMMOP00000009153.1"/>
    </source>
</evidence>
<protein>
    <submittedName>
        <fullName evidence="1">Uncharacterized protein</fullName>
    </submittedName>
</protein>
<sequence>LSVPFFFHQPVVNFECICYLMLGQYCFLLNPRSSCCLILLNKPTGNTLTEFYKDDNSFSSLPRSPSLHKVLLKFIH</sequence>